<feature type="transmembrane region" description="Helical" evidence="7">
    <location>
        <begin position="20"/>
        <end position="41"/>
    </location>
</feature>
<keyword evidence="10" id="KW-1185">Reference proteome</keyword>
<keyword evidence="3" id="KW-1003">Cell membrane</keyword>
<dbReference type="Proteomes" id="UP001206983">
    <property type="component" value="Unassembled WGS sequence"/>
</dbReference>
<feature type="transmembrane region" description="Helical" evidence="7">
    <location>
        <begin position="53"/>
        <end position="72"/>
    </location>
</feature>
<dbReference type="InterPro" id="IPR007353">
    <property type="entry name" value="DUF421"/>
</dbReference>
<dbReference type="PANTHER" id="PTHR34582:SF6">
    <property type="entry name" value="UPF0702 TRANSMEMBRANE PROTEIN YCAP"/>
    <property type="match status" value="1"/>
</dbReference>
<accession>A0AAE3KWD0</accession>
<evidence type="ECO:0000259" key="8">
    <source>
        <dbReference type="Pfam" id="PF04239"/>
    </source>
</evidence>
<feature type="domain" description="YetF C-terminal" evidence="8">
    <location>
        <begin position="103"/>
        <end position="168"/>
    </location>
</feature>
<dbReference type="RefSeq" id="WP_256621832.1">
    <property type="nucleotide sequence ID" value="NZ_JTEO01000002.1"/>
</dbReference>
<evidence type="ECO:0000256" key="7">
    <source>
        <dbReference type="SAM" id="Phobius"/>
    </source>
</evidence>
<keyword evidence="5 7" id="KW-1133">Transmembrane helix</keyword>
<dbReference type="Pfam" id="PF04239">
    <property type="entry name" value="DUF421"/>
    <property type="match status" value="1"/>
</dbReference>
<comment type="subcellular location">
    <subcellularLocation>
        <location evidence="1">Cell membrane</location>
        <topology evidence="1">Multi-pass membrane protein</topology>
    </subcellularLocation>
</comment>
<dbReference type="PANTHER" id="PTHR34582">
    <property type="entry name" value="UPF0702 TRANSMEMBRANE PROTEIN YCAP"/>
    <property type="match status" value="1"/>
</dbReference>
<dbReference type="Gene3D" id="3.30.240.20">
    <property type="entry name" value="bsu07140 like domains"/>
    <property type="match status" value="1"/>
</dbReference>
<evidence type="ECO:0000256" key="6">
    <source>
        <dbReference type="ARBA" id="ARBA00023136"/>
    </source>
</evidence>
<dbReference type="InterPro" id="IPR023090">
    <property type="entry name" value="UPF0702_alpha/beta_dom_sf"/>
</dbReference>
<evidence type="ECO:0000256" key="3">
    <source>
        <dbReference type="ARBA" id="ARBA00022475"/>
    </source>
</evidence>
<evidence type="ECO:0000256" key="2">
    <source>
        <dbReference type="ARBA" id="ARBA00006448"/>
    </source>
</evidence>
<comment type="similarity">
    <text evidence="2">Belongs to the UPF0702 family.</text>
</comment>
<gene>
    <name evidence="9" type="ORF">PV02_02675</name>
</gene>
<reference evidence="9 10" key="1">
    <citation type="journal article" date="2011" name="Appl. Environ. Microbiol.">
        <title>Methanogenic archaea isolated from Taiwan's Chelungpu fault.</title>
        <authorList>
            <person name="Wu S.Y."/>
            <person name="Lai M.C."/>
        </authorList>
    </citation>
    <scope>NUCLEOTIDE SEQUENCE [LARGE SCALE GENOMIC DNA]</scope>
    <source>
        <strain evidence="9 10">St545Mb</strain>
    </source>
</reference>
<proteinExistence type="inferred from homology"/>
<evidence type="ECO:0000313" key="9">
    <source>
        <dbReference type="EMBL" id="MCQ6962077.1"/>
    </source>
</evidence>
<comment type="caution">
    <text evidence="9">The sequence shown here is derived from an EMBL/GenBank/DDBJ whole genome shotgun (WGS) entry which is preliminary data.</text>
</comment>
<feature type="transmembrane region" description="Helical" evidence="7">
    <location>
        <begin position="78"/>
        <end position="95"/>
    </location>
</feature>
<protein>
    <recommendedName>
        <fullName evidence="8">YetF C-terminal domain-containing protein</fullName>
    </recommendedName>
</protein>
<dbReference type="EMBL" id="JTEO01000002">
    <property type="protein sequence ID" value="MCQ6962077.1"/>
    <property type="molecule type" value="Genomic_DNA"/>
</dbReference>
<evidence type="ECO:0000256" key="1">
    <source>
        <dbReference type="ARBA" id="ARBA00004651"/>
    </source>
</evidence>
<sequence>MTTENIVPFDMARIFIGSTPWGFLLEVIFRTAVLFIISLVFMRLMGRRTVRQLTLFDQLIIIALGTSVGEPMVYPDTALLWGVFVIITVVLMFKLQNTLLNRSAFYQDLTLGTPRKIISNGVIDVETMGKVSTTREEVFLMLRNKSVRHLGEIEAVYIERNGSLSIYRLEPDKVIPGLTTLSDDLPGHPEHHKTNTHIPKSDYYSCYVTGETKKLEEGDMFPACRGGQWIESTEP</sequence>
<dbReference type="AlphaFoldDB" id="A0AAE3KWD0"/>
<keyword evidence="4 7" id="KW-0812">Transmembrane</keyword>
<organism evidence="9 10">
    <name type="scientific">Methanolobus chelungpuianus</name>
    <dbReference type="NCBI Taxonomy" id="502115"/>
    <lineage>
        <taxon>Archaea</taxon>
        <taxon>Methanobacteriati</taxon>
        <taxon>Methanobacteriota</taxon>
        <taxon>Stenosarchaea group</taxon>
        <taxon>Methanomicrobia</taxon>
        <taxon>Methanosarcinales</taxon>
        <taxon>Methanosarcinaceae</taxon>
        <taxon>Methanolobus</taxon>
    </lineage>
</organism>
<dbReference type="GO" id="GO:0005886">
    <property type="term" value="C:plasma membrane"/>
    <property type="evidence" value="ECO:0007669"/>
    <property type="project" value="UniProtKB-SubCell"/>
</dbReference>
<evidence type="ECO:0000256" key="4">
    <source>
        <dbReference type="ARBA" id="ARBA00022692"/>
    </source>
</evidence>
<evidence type="ECO:0000313" key="10">
    <source>
        <dbReference type="Proteomes" id="UP001206983"/>
    </source>
</evidence>
<keyword evidence="6 7" id="KW-0472">Membrane</keyword>
<evidence type="ECO:0000256" key="5">
    <source>
        <dbReference type="ARBA" id="ARBA00022989"/>
    </source>
</evidence>
<name>A0AAE3KWD0_9EURY</name>